<protein>
    <submittedName>
        <fullName evidence="2">Uncharacterized protein</fullName>
    </submittedName>
</protein>
<feature type="region of interest" description="Disordered" evidence="1">
    <location>
        <begin position="1"/>
        <end position="27"/>
    </location>
</feature>
<evidence type="ECO:0000256" key="1">
    <source>
        <dbReference type="SAM" id="MobiDB-lite"/>
    </source>
</evidence>
<feature type="compositionally biased region" description="Polar residues" evidence="1">
    <location>
        <begin position="1"/>
        <end position="12"/>
    </location>
</feature>
<accession>C9SPJ0</accession>
<sequence length="127" mass="14228">MAGATRRTQQDYASRYSRKHRATRRQVGLVGASRVLENGLLTEDRGQGWDEKLRMVALATTGINPTVWMPSPREWIGGRPVKSRAQNRQSPAKRQSRGSKRKLNGRGGKGPKDDRADEKDASSSRNR</sequence>
<reference evidence="3" key="1">
    <citation type="journal article" date="2011" name="PLoS Pathog.">
        <title>Comparative genomics yields insights into niche adaptation of plant vascular wilt pathogens.</title>
        <authorList>
            <person name="Klosterman S.J."/>
            <person name="Subbarao K.V."/>
            <person name="Kang S."/>
            <person name="Veronese P."/>
            <person name="Gold S.E."/>
            <person name="Thomma B.P.H.J."/>
            <person name="Chen Z."/>
            <person name="Henrissat B."/>
            <person name="Lee Y.-H."/>
            <person name="Park J."/>
            <person name="Garcia-Pedrajas M.D."/>
            <person name="Barbara D.J."/>
            <person name="Anchieta A."/>
            <person name="de Jonge R."/>
            <person name="Santhanam P."/>
            <person name="Maruthachalam K."/>
            <person name="Atallah Z."/>
            <person name="Amyotte S.G."/>
            <person name="Paz Z."/>
            <person name="Inderbitzin P."/>
            <person name="Hayes R.J."/>
            <person name="Heiman D.I."/>
            <person name="Young S."/>
            <person name="Zeng Q."/>
            <person name="Engels R."/>
            <person name="Galagan J."/>
            <person name="Cuomo C.A."/>
            <person name="Dobinson K.F."/>
            <person name="Ma L.-J."/>
        </authorList>
    </citation>
    <scope>NUCLEOTIDE SEQUENCE [LARGE SCALE GENOMIC DNA]</scope>
    <source>
        <strain evidence="3">VaMs.102 / ATCC MYA-4576 / FGSC 10136</strain>
    </source>
</reference>
<evidence type="ECO:0000313" key="3">
    <source>
        <dbReference type="Proteomes" id="UP000008698"/>
    </source>
</evidence>
<dbReference type="Proteomes" id="UP000008698">
    <property type="component" value="Unassembled WGS sequence"/>
</dbReference>
<dbReference type="AlphaFoldDB" id="C9SPJ0"/>
<dbReference type="GeneID" id="9537379"/>
<feature type="compositionally biased region" description="Basic and acidic residues" evidence="1">
    <location>
        <begin position="110"/>
        <end position="127"/>
    </location>
</feature>
<name>C9SPJ0_VERA1</name>
<organism evidence="3">
    <name type="scientific">Verticillium alfalfae (strain VaMs.102 / ATCC MYA-4576 / FGSC 10136)</name>
    <name type="common">Verticillium wilt of alfalfa</name>
    <name type="synonym">Verticillium albo-atrum</name>
    <dbReference type="NCBI Taxonomy" id="526221"/>
    <lineage>
        <taxon>Eukaryota</taxon>
        <taxon>Fungi</taxon>
        <taxon>Dikarya</taxon>
        <taxon>Ascomycota</taxon>
        <taxon>Pezizomycotina</taxon>
        <taxon>Sordariomycetes</taxon>
        <taxon>Hypocreomycetidae</taxon>
        <taxon>Glomerellales</taxon>
        <taxon>Plectosphaerellaceae</taxon>
        <taxon>Verticillium</taxon>
    </lineage>
</organism>
<feature type="compositionally biased region" description="Basic residues" evidence="1">
    <location>
        <begin position="94"/>
        <end position="104"/>
    </location>
</feature>
<dbReference type="EMBL" id="DS985221">
    <property type="protein sequence ID" value="EEY20705.1"/>
    <property type="molecule type" value="Genomic_DNA"/>
</dbReference>
<dbReference type="HOGENOM" id="CLU_1972137_0_0_1"/>
<dbReference type="KEGG" id="val:VDBG_06815"/>
<proteinExistence type="predicted"/>
<gene>
    <name evidence="2" type="ORF">VDBG_06815</name>
</gene>
<evidence type="ECO:0000313" key="2">
    <source>
        <dbReference type="EMBL" id="EEY20705.1"/>
    </source>
</evidence>
<keyword evidence="3" id="KW-1185">Reference proteome</keyword>
<feature type="region of interest" description="Disordered" evidence="1">
    <location>
        <begin position="69"/>
        <end position="127"/>
    </location>
</feature>
<feature type="compositionally biased region" description="Polar residues" evidence="1">
    <location>
        <begin position="84"/>
        <end position="93"/>
    </location>
</feature>
<dbReference type="RefSeq" id="XP_003003253.1">
    <property type="nucleotide sequence ID" value="XM_003003207.1"/>
</dbReference>